<dbReference type="SUPFAM" id="SSF46894">
    <property type="entry name" value="C-terminal effector domain of the bipartite response regulators"/>
    <property type="match status" value="1"/>
</dbReference>
<feature type="domain" description="Response regulatory" evidence="4">
    <location>
        <begin position="2"/>
        <end position="119"/>
    </location>
</feature>
<dbReference type="PANTHER" id="PTHR45566:SF1">
    <property type="entry name" value="HTH-TYPE TRANSCRIPTIONAL REGULATOR YHJB-RELATED"/>
    <property type="match status" value="1"/>
</dbReference>
<gene>
    <name evidence="5" type="ORF">SAMN04487995_5943</name>
</gene>
<dbReference type="SMART" id="SM00448">
    <property type="entry name" value="REC"/>
    <property type="match status" value="1"/>
</dbReference>
<dbReference type="PANTHER" id="PTHR45566">
    <property type="entry name" value="HTH-TYPE TRANSCRIPTIONAL REGULATOR YHJB-RELATED"/>
    <property type="match status" value="1"/>
</dbReference>
<dbReference type="InterPro" id="IPR036388">
    <property type="entry name" value="WH-like_DNA-bd_sf"/>
</dbReference>
<dbReference type="SMART" id="SM00421">
    <property type="entry name" value="HTH_LUXR"/>
    <property type="match status" value="1"/>
</dbReference>
<dbReference type="InterPro" id="IPR011006">
    <property type="entry name" value="CheY-like_superfamily"/>
</dbReference>
<organism evidence="5 6">
    <name type="scientific">Dyadobacter koreensis</name>
    <dbReference type="NCBI Taxonomy" id="408657"/>
    <lineage>
        <taxon>Bacteria</taxon>
        <taxon>Pseudomonadati</taxon>
        <taxon>Bacteroidota</taxon>
        <taxon>Cytophagia</taxon>
        <taxon>Cytophagales</taxon>
        <taxon>Spirosomataceae</taxon>
        <taxon>Dyadobacter</taxon>
    </lineage>
</organism>
<evidence type="ECO:0000256" key="2">
    <source>
        <dbReference type="PROSITE-ProRule" id="PRU00169"/>
    </source>
</evidence>
<dbReference type="InterPro" id="IPR016032">
    <property type="entry name" value="Sig_transdc_resp-reg_C-effctor"/>
</dbReference>
<dbReference type="RefSeq" id="WP_090341850.1">
    <property type="nucleotide sequence ID" value="NZ_FNXY01000011.1"/>
</dbReference>
<dbReference type="GO" id="GO:0006355">
    <property type="term" value="P:regulation of DNA-templated transcription"/>
    <property type="evidence" value="ECO:0007669"/>
    <property type="project" value="InterPro"/>
</dbReference>
<dbReference type="PROSITE" id="PS50043">
    <property type="entry name" value="HTH_LUXR_2"/>
    <property type="match status" value="1"/>
</dbReference>
<dbReference type="InterPro" id="IPR001789">
    <property type="entry name" value="Sig_transdc_resp-reg_receiver"/>
</dbReference>
<keyword evidence="6" id="KW-1185">Reference proteome</keyword>
<name>A0A1H7B6G5_9BACT</name>
<protein>
    <submittedName>
        <fullName evidence="5">Two component transcriptional regulator, LuxR family</fullName>
    </submittedName>
</protein>
<dbReference type="Gene3D" id="1.10.10.10">
    <property type="entry name" value="Winged helix-like DNA-binding domain superfamily/Winged helix DNA-binding domain"/>
    <property type="match status" value="1"/>
</dbReference>
<feature type="domain" description="HTH luxR-type" evidence="3">
    <location>
        <begin position="145"/>
        <end position="209"/>
    </location>
</feature>
<dbReference type="OrthoDB" id="1013073at2"/>
<dbReference type="CDD" id="cd06170">
    <property type="entry name" value="LuxR_C_like"/>
    <property type="match status" value="1"/>
</dbReference>
<evidence type="ECO:0000256" key="1">
    <source>
        <dbReference type="ARBA" id="ARBA00023125"/>
    </source>
</evidence>
<accession>A0A1H7B6G5</accession>
<dbReference type="PROSITE" id="PS50110">
    <property type="entry name" value="RESPONSE_REGULATORY"/>
    <property type="match status" value="1"/>
</dbReference>
<evidence type="ECO:0000313" key="5">
    <source>
        <dbReference type="EMBL" id="SEJ69005.1"/>
    </source>
</evidence>
<feature type="modified residue" description="4-aspartylphosphate" evidence="2">
    <location>
        <position position="54"/>
    </location>
</feature>
<dbReference type="PRINTS" id="PR00038">
    <property type="entry name" value="HTHLUXR"/>
</dbReference>
<dbReference type="AlphaFoldDB" id="A0A1H7B6G5"/>
<evidence type="ECO:0000259" key="3">
    <source>
        <dbReference type="PROSITE" id="PS50043"/>
    </source>
</evidence>
<dbReference type="PROSITE" id="PS00622">
    <property type="entry name" value="HTH_LUXR_1"/>
    <property type="match status" value="1"/>
</dbReference>
<dbReference type="Pfam" id="PF00072">
    <property type="entry name" value="Response_reg"/>
    <property type="match status" value="1"/>
</dbReference>
<dbReference type="InterPro" id="IPR000792">
    <property type="entry name" value="Tscrpt_reg_LuxR_C"/>
</dbReference>
<dbReference type="STRING" id="408657.SAMN04487995_5943"/>
<dbReference type="Pfam" id="PF00196">
    <property type="entry name" value="GerE"/>
    <property type="match status" value="1"/>
</dbReference>
<evidence type="ECO:0000259" key="4">
    <source>
        <dbReference type="PROSITE" id="PS50110"/>
    </source>
</evidence>
<dbReference type="InterPro" id="IPR051015">
    <property type="entry name" value="EvgA-like"/>
</dbReference>
<keyword evidence="1" id="KW-0238">DNA-binding</keyword>
<dbReference type="SUPFAM" id="SSF52172">
    <property type="entry name" value="CheY-like"/>
    <property type="match status" value="1"/>
</dbReference>
<dbReference type="Proteomes" id="UP000199532">
    <property type="component" value="Unassembled WGS sequence"/>
</dbReference>
<dbReference type="GO" id="GO:0000160">
    <property type="term" value="P:phosphorelay signal transduction system"/>
    <property type="evidence" value="ECO:0007669"/>
    <property type="project" value="InterPro"/>
</dbReference>
<dbReference type="EMBL" id="FNXY01000011">
    <property type="protein sequence ID" value="SEJ69005.1"/>
    <property type="molecule type" value="Genomic_DNA"/>
</dbReference>
<reference evidence="5 6" key="1">
    <citation type="submission" date="2016-10" db="EMBL/GenBank/DDBJ databases">
        <authorList>
            <person name="de Groot N.N."/>
        </authorList>
    </citation>
    <scope>NUCLEOTIDE SEQUENCE [LARGE SCALE GENOMIC DNA]</scope>
    <source>
        <strain evidence="5 6">DSM 19938</strain>
    </source>
</reference>
<sequence>MNVLIIEDHPIVAFTLSRIVRQRIANAEIILAELFLEGLSLMKQGMDVGLVILDVNLPDTELHHMVAALRDIQQNVPILVFTGNEQHTTALGFLNAGVNGYLTKNQPIREVGIAIQAVLSGQRYITPDVKKIFGTEFFAFLGLNHAPLKIELSPREKEVLAMLLDGKATKQISLDLNLKLTTVSAHKTRIFDKFQVNNIIELYKKIKLN</sequence>
<dbReference type="GO" id="GO:0003677">
    <property type="term" value="F:DNA binding"/>
    <property type="evidence" value="ECO:0007669"/>
    <property type="project" value="UniProtKB-KW"/>
</dbReference>
<keyword evidence="2" id="KW-0597">Phosphoprotein</keyword>
<dbReference type="Gene3D" id="3.40.50.2300">
    <property type="match status" value="1"/>
</dbReference>
<proteinExistence type="predicted"/>
<evidence type="ECO:0000313" key="6">
    <source>
        <dbReference type="Proteomes" id="UP000199532"/>
    </source>
</evidence>